<evidence type="ECO:0000256" key="1">
    <source>
        <dbReference type="ARBA" id="ARBA00004442"/>
    </source>
</evidence>
<feature type="domain" description="SusD-like N-terminal" evidence="7">
    <location>
        <begin position="101"/>
        <end position="222"/>
    </location>
</feature>
<accession>A0ABV5F4X0</accession>
<dbReference type="EMBL" id="JBHMEZ010000012">
    <property type="protein sequence ID" value="MFB9054188.1"/>
    <property type="molecule type" value="Genomic_DNA"/>
</dbReference>
<comment type="similarity">
    <text evidence="2">Belongs to the SusD family.</text>
</comment>
<keyword evidence="4" id="KW-0472">Membrane</keyword>
<evidence type="ECO:0000256" key="4">
    <source>
        <dbReference type="ARBA" id="ARBA00023136"/>
    </source>
</evidence>
<name>A0ABV5F4X0_9FLAO</name>
<keyword evidence="5" id="KW-0998">Cell outer membrane</keyword>
<evidence type="ECO:0000256" key="5">
    <source>
        <dbReference type="ARBA" id="ARBA00023237"/>
    </source>
</evidence>
<dbReference type="Proteomes" id="UP001589605">
    <property type="component" value="Unassembled WGS sequence"/>
</dbReference>
<dbReference type="RefSeq" id="WP_382383651.1">
    <property type="nucleotide sequence ID" value="NZ_JBHMEZ010000012.1"/>
</dbReference>
<dbReference type="CDD" id="cd08977">
    <property type="entry name" value="SusD"/>
    <property type="match status" value="1"/>
</dbReference>
<evidence type="ECO:0000256" key="3">
    <source>
        <dbReference type="ARBA" id="ARBA00022729"/>
    </source>
</evidence>
<evidence type="ECO:0000313" key="9">
    <source>
        <dbReference type="Proteomes" id="UP001589605"/>
    </source>
</evidence>
<protein>
    <submittedName>
        <fullName evidence="8">RagB/SusD family nutrient uptake outer membrane protein</fullName>
    </submittedName>
</protein>
<proteinExistence type="inferred from homology"/>
<reference evidence="8 9" key="1">
    <citation type="submission" date="2024-09" db="EMBL/GenBank/DDBJ databases">
        <authorList>
            <person name="Sun Q."/>
            <person name="Mori K."/>
        </authorList>
    </citation>
    <scope>NUCLEOTIDE SEQUENCE [LARGE SCALE GENOMIC DNA]</scope>
    <source>
        <strain evidence="8 9">CECT 8286</strain>
    </source>
</reference>
<dbReference type="Pfam" id="PF14322">
    <property type="entry name" value="SusD-like_3"/>
    <property type="match status" value="1"/>
</dbReference>
<dbReference type="SUPFAM" id="SSF48452">
    <property type="entry name" value="TPR-like"/>
    <property type="match status" value="1"/>
</dbReference>
<dbReference type="InterPro" id="IPR012944">
    <property type="entry name" value="SusD_RagB_dom"/>
</dbReference>
<dbReference type="InterPro" id="IPR033985">
    <property type="entry name" value="SusD-like_N"/>
</dbReference>
<evidence type="ECO:0000256" key="2">
    <source>
        <dbReference type="ARBA" id="ARBA00006275"/>
    </source>
</evidence>
<sequence>MKTYKFIVALLGLSILGCSDLEETPITELQPDEFLSNPTLSQVEGFVSGAYTHMHHRNFLSREMAQALEFRSDMTAIGRTGNAERTDMDNFTVSSNNALIMGNNGFWPKVYQIIRSANDGIKYGSGLTETDESTKNEVIARARFARGLAYYHLVRQFGDIPFIDENTATIDAVSAPRTPASEVYESIIADFEYAKEWLPNTQPTRALPAKSAASAYLASVHLTLENWQLAYDEAKDVINKKGTYNLDLEPDFQDLYDAVKIDNSLEPIFVLDFTGITNGDQGRNYQEPMTGSRSDSQYLPEISEAGWSVQVPALKVYTTWDENDYRRAVSFDDTMVLNANPDGTGGTRIPYTNYVESGASLSVNRPHIAKYTRMASKAPVSETNGRGAKSNYCLMRYAEVLLIAAEAGNEIGQTTEAEGYLNQVRERARRGGVTNGFVASASPADVSGTSQSDFRFIVLEERRLELAFEFKRWYDITRREMWNAPYDVFGSNGLESEVSTESGVGPGPKSFDASRDALMPIPFDEIIINPNLVQNPGY</sequence>
<organism evidence="8 9">
    <name type="scientific">Formosa undariae</name>
    <dbReference type="NCBI Taxonomy" id="1325436"/>
    <lineage>
        <taxon>Bacteria</taxon>
        <taxon>Pseudomonadati</taxon>
        <taxon>Bacteroidota</taxon>
        <taxon>Flavobacteriia</taxon>
        <taxon>Flavobacteriales</taxon>
        <taxon>Flavobacteriaceae</taxon>
        <taxon>Formosa</taxon>
    </lineage>
</organism>
<gene>
    <name evidence="8" type="ORF">ACFFVB_13955</name>
</gene>
<dbReference type="Gene3D" id="1.25.40.390">
    <property type="match status" value="1"/>
</dbReference>
<keyword evidence="3" id="KW-0732">Signal</keyword>
<evidence type="ECO:0000313" key="8">
    <source>
        <dbReference type="EMBL" id="MFB9054188.1"/>
    </source>
</evidence>
<comment type="subcellular location">
    <subcellularLocation>
        <location evidence="1">Cell outer membrane</location>
    </subcellularLocation>
</comment>
<evidence type="ECO:0000259" key="6">
    <source>
        <dbReference type="Pfam" id="PF07980"/>
    </source>
</evidence>
<evidence type="ECO:0000259" key="7">
    <source>
        <dbReference type="Pfam" id="PF14322"/>
    </source>
</evidence>
<dbReference type="PROSITE" id="PS51257">
    <property type="entry name" value="PROKAR_LIPOPROTEIN"/>
    <property type="match status" value="1"/>
</dbReference>
<keyword evidence="9" id="KW-1185">Reference proteome</keyword>
<dbReference type="InterPro" id="IPR011990">
    <property type="entry name" value="TPR-like_helical_dom_sf"/>
</dbReference>
<comment type="caution">
    <text evidence="8">The sequence shown here is derived from an EMBL/GenBank/DDBJ whole genome shotgun (WGS) entry which is preliminary data.</text>
</comment>
<dbReference type="Pfam" id="PF07980">
    <property type="entry name" value="SusD_RagB"/>
    <property type="match status" value="1"/>
</dbReference>
<feature type="domain" description="RagB/SusD" evidence="6">
    <location>
        <begin position="315"/>
        <end position="538"/>
    </location>
</feature>